<keyword evidence="3" id="KW-1185">Reference proteome</keyword>
<evidence type="ECO:0000313" key="2">
    <source>
        <dbReference type="EMBL" id="GLK09515.1"/>
    </source>
</evidence>
<dbReference type="GO" id="GO:0005976">
    <property type="term" value="P:polysaccharide metabolic process"/>
    <property type="evidence" value="ECO:0007669"/>
    <property type="project" value="InterPro"/>
</dbReference>
<dbReference type="InterPro" id="IPR051161">
    <property type="entry name" value="Mannose-6P_isomerase_type2"/>
</dbReference>
<name>A0A9W6I218_9ACTN</name>
<dbReference type="Proteomes" id="UP001143474">
    <property type="component" value="Unassembled WGS sequence"/>
</dbReference>
<comment type="caution">
    <text evidence="2">The sequence shown here is derived from an EMBL/GenBank/DDBJ whole genome shotgun (WGS) entry which is preliminary data.</text>
</comment>
<dbReference type="GO" id="GO:0004475">
    <property type="term" value="F:mannose-1-phosphate guanylyltransferase (GTP) activity"/>
    <property type="evidence" value="ECO:0007669"/>
    <property type="project" value="TreeGrafter"/>
</dbReference>
<dbReference type="InterPro" id="IPR014710">
    <property type="entry name" value="RmlC-like_jellyroll"/>
</dbReference>
<dbReference type="Pfam" id="PF01050">
    <property type="entry name" value="MannoseP_isomer"/>
    <property type="match status" value="1"/>
</dbReference>
<dbReference type="InterPro" id="IPR001538">
    <property type="entry name" value="Man6P_isomerase-2_C"/>
</dbReference>
<reference evidence="2" key="2">
    <citation type="submission" date="2023-01" db="EMBL/GenBank/DDBJ databases">
        <authorList>
            <person name="Sun Q."/>
            <person name="Evtushenko L."/>
        </authorList>
    </citation>
    <scope>NUCLEOTIDE SEQUENCE</scope>
    <source>
        <strain evidence="2">VKM Ac-2007</strain>
    </source>
</reference>
<accession>A0A9W6I218</accession>
<dbReference type="AlphaFoldDB" id="A0A9W6I218"/>
<evidence type="ECO:0000259" key="1">
    <source>
        <dbReference type="Pfam" id="PF01050"/>
    </source>
</evidence>
<dbReference type="PANTHER" id="PTHR46390:SF1">
    <property type="entry name" value="MANNOSE-1-PHOSPHATE GUANYLYLTRANSFERASE"/>
    <property type="match status" value="1"/>
</dbReference>
<dbReference type="RefSeq" id="WP_271217971.1">
    <property type="nucleotide sequence ID" value="NZ_BAAAVD010000045.1"/>
</dbReference>
<dbReference type="GO" id="GO:0009298">
    <property type="term" value="P:GDP-mannose biosynthetic process"/>
    <property type="evidence" value="ECO:0007669"/>
    <property type="project" value="TreeGrafter"/>
</dbReference>
<dbReference type="EMBL" id="BSEV01000005">
    <property type="protein sequence ID" value="GLK09515.1"/>
    <property type="molecule type" value="Genomic_DNA"/>
</dbReference>
<reference evidence="2" key="1">
    <citation type="journal article" date="2014" name="Int. J. Syst. Evol. Microbiol.">
        <title>Complete genome sequence of Corynebacterium casei LMG S-19264T (=DSM 44701T), isolated from a smear-ripened cheese.</title>
        <authorList>
            <consortium name="US DOE Joint Genome Institute (JGI-PGF)"/>
            <person name="Walter F."/>
            <person name="Albersmeier A."/>
            <person name="Kalinowski J."/>
            <person name="Ruckert C."/>
        </authorList>
    </citation>
    <scope>NUCLEOTIDE SEQUENCE</scope>
    <source>
        <strain evidence="2">VKM Ac-2007</strain>
    </source>
</reference>
<sequence length="120" mass="13585">MQEIDRLGAVIRDERPWGGFERYTLNETSTVKIIEVAPGQRLSLQRHEHRDELWVALDPGAVFEIDGESIEPAVGDRVLIRAGQTHRLSSSGKATRILEIAFGHFDEDDIERLEDSYGRA</sequence>
<evidence type="ECO:0000313" key="3">
    <source>
        <dbReference type="Proteomes" id="UP001143474"/>
    </source>
</evidence>
<dbReference type="CDD" id="cd02213">
    <property type="entry name" value="cupin_PMI_typeII_C"/>
    <property type="match status" value="1"/>
</dbReference>
<dbReference type="Gene3D" id="2.60.120.10">
    <property type="entry name" value="Jelly Rolls"/>
    <property type="match status" value="1"/>
</dbReference>
<feature type="domain" description="Mannose-6-phosphate isomerase type II C-terminal" evidence="1">
    <location>
        <begin position="15"/>
        <end position="115"/>
    </location>
</feature>
<protein>
    <recommendedName>
        <fullName evidence="1">Mannose-6-phosphate isomerase type II C-terminal domain-containing protein</fullName>
    </recommendedName>
</protein>
<organism evidence="2 3">
    <name type="scientific">Streptosporangium carneum</name>
    <dbReference type="NCBI Taxonomy" id="47481"/>
    <lineage>
        <taxon>Bacteria</taxon>
        <taxon>Bacillati</taxon>
        <taxon>Actinomycetota</taxon>
        <taxon>Actinomycetes</taxon>
        <taxon>Streptosporangiales</taxon>
        <taxon>Streptosporangiaceae</taxon>
        <taxon>Streptosporangium</taxon>
    </lineage>
</organism>
<dbReference type="PANTHER" id="PTHR46390">
    <property type="entry name" value="MANNOSE-1-PHOSPHATE GUANYLYLTRANSFERASE"/>
    <property type="match status" value="1"/>
</dbReference>
<gene>
    <name evidence="2" type="ORF">GCM10017600_29210</name>
</gene>
<proteinExistence type="predicted"/>
<dbReference type="SUPFAM" id="SSF51182">
    <property type="entry name" value="RmlC-like cupins"/>
    <property type="match status" value="1"/>
</dbReference>
<dbReference type="InterPro" id="IPR011051">
    <property type="entry name" value="RmlC_Cupin_sf"/>
</dbReference>